<dbReference type="EMBL" id="QWEY01000094">
    <property type="protein sequence ID" value="RGP35035.1"/>
    <property type="molecule type" value="Genomic_DNA"/>
</dbReference>
<organism evidence="1 2">
    <name type="scientific">Pseudotabrizicola alkalilacus</name>
    <dbReference type="NCBI Taxonomy" id="2305252"/>
    <lineage>
        <taxon>Bacteria</taxon>
        <taxon>Pseudomonadati</taxon>
        <taxon>Pseudomonadota</taxon>
        <taxon>Alphaproteobacteria</taxon>
        <taxon>Rhodobacterales</taxon>
        <taxon>Paracoccaceae</taxon>
        <taxon>Pseudotabrizicola</taxon>
    </lineage>
</organism>
<comment type="caution">
    <text evidence="1">The sequence shown here is derived from an EMBL/GenBank/DDBJ whole genome shotgun (WGS) entry which is preliminary data.</text>
</comment>
<gene>
    <name evidence="1" type="ORF">D1012_22260</name>
</gene>
<dbReference type="Pfam" id="PF00309">
    <property type="entry name" value="Sigma54_AID"/>
    <property type="match status" value="1"/>
</dbReference>
<keyword evidence="2" id="KW-1185">Reference proteome</keyword>
<sequence>MEMGLFQQQSMNLVMTTELRQAIAILQVPSYELTSYLQEQA</sequence>
<name>A0A411YWC0_9RHOB</name>
<dbReference type="Proteomes" id="UP000284547">
    <property type="component" value="Unassembled WGS sequence"/>
</dbReference>
<accession>A0A411YWC0</accession>
<feature type="non-terminal residue" evidence="1">
    <location>
        <position position="41"/>
    </location>
</feature>
<evidence type="ECO:0000313" key="1">
    <source>
        <dbReference type="EMBL" id="RGP35035.1"/>
    </source>
</evidence>
<reference evidence="1 2" key="1">
    <citation type="submission" date="2018-08" db="EMBL/GenBank/DDBJ databases">
        <title>Flavobacterium tibetense sp. nov., isolated from a wetland YonghuCo on Tibetan Plateau.</title>
        <authorList>
            <person name="Phurbu D."/>
            <person name="Lu H."/>
            <person name="Xing P."/>
        </authorList>
    </citation>
    <scope>NUCLEOTIDE SEQUENCE [LARGE SCALE GENOMIC DNA]</scope>
    <source>
        <strain evidence="1 2">DJC</strain>
    </source>
</reference>
<dbReference type="GO" id="GO:0016987">
    <property type="term" value="F:sigma factor activity"/>
    <property type="evidence" value="ECO:0007669"/>
    <property type="project" value="InterPro"/>
</dbReference>
<evidence type="ECO:0000313" key="2">
    <source>
        <dbReference type="Proteomes" id="UP000284547"/>
    </source>
</evidence>
<protein>
    <submittedName>
        <fullName evidence="1">Uncharacterized protein</fullName>
    </submittedName>
</protein>
<dbReference type="AlphaFoldDB" id="A0A411YWC0"/>
<dbReference type="InterPro" id="IPR000394">
    <property type="entry name" value="RNA_pol_sigma_54"/>
</dbReference>
<dbReference type="OrthoDB" id="9814402at2"/>
<dbReference type="GO" id="GO:0001216">
    <property type="term" value="F:DNA-binding transcription activator activity"/>
    <property type="evidence" value="ECO:0007669"/>
    <property type="project" value="InterPro"/>
</dbReference>
<proteinExistence type="predicted"/>